<evidence type="ECO:0000256" key="1">
    <source>
        <dbReference type="SAM" id="MobiDB-lite"/>
    </source>
</evidence>
<gene>
    <name evidence="2" type="ORF">MCNF_22850</name>
</gene>
<evidence type="ECO:0000313" key="3">
    <source>
        <dbReference type="Proteomes" id="UP000466931"/>
    </source>
</evidence>
<dbReference type="EMBL" id="AP022612">
    <property type="protein sequence ID" value="BBZ33680.1"/>
    <property type="molecule type" value="Genomic_DNA"/>
</dbReference>
<organism evidence="2 3">
    <name type="scientific">Mycolicibacterium confluentis</name>
    <dbReference type="NCBI Taxonomy" id="28047"/>
    <lineage>
        <taxon>Bacteria</taxon>
        <taxon>Bacillati</taxon>
        <taxon>Actinomycetota</taxon>
        <taxon>Actinomycetes</taxon>
        <taxon>Mycobacteriales</taxon>
        <taxon>Mycobacteriaceae</taxon>
        <taxon>Mycolicibacterium</taxon>
    </lineage>
</organism>
<evidence type="ECO:0000313" key="2">
    <source>
        <dbReference type="EMBL" id="BBZ33680.1"/>
    </source>
</evidence>
<accession>A0A7I7XWK6</accession>
<dbReference type="AlphaFoldDB" id="A0A7I7XWK6"/>
<reference evidence="2" key="1">
    <citation type="journal article" date="2019" name="Emerg. Microbes Infect.">
        <title>Comprehensive subspecies identification of 175 nontuberculous mycobacteria species based on 7547 genomic profiles.</title>
        <authorList>
            <person name="Matsumoto Y."/>
            <person name="Kinjo T."/>
            <person name="Motooka D."/>
            <person name="Nabeya D."/>
            <person name="Jung N."/>
            <person name="Uechi K."/>
            <person name="Horii T."/>
            <person name="Iida T."/>
            <person name="Fujita J."/>
            <person name="Nakamura S."/>
        </authorList>
    </citation>
    <scope>NUCLEOTIDE SEQUENCE [LARGE SCALE GENOMIC DNA]</scope>
    <source>
        <strain evidence="2">JCM 13671</strain>
    </source>
</reference>
<reference evidence="2" key="2">
    <citation type="submission" date="2020-02" db="EMBL/GenBank/DDBJ databases">
        <authorList>
            <person name="Matsumoto Y."/>
            <person name="Motooka D."/>
            <person name="Nakamura S."/>
        </authorList>
    </citation>
    <scope>NUCLEOTIDE SEQUENCE</scope>
    <source>
        <strain evidence="2">JCM 13671</strain>
    </source>
</reference>
<feature type="region of interest" description="Disordered" evidence="1">
    <location>
        <begin position="79"/>
        <end position="107"/>
    </location>
</feature>
<keyword evidence="3" id="KW-1185">Reference proteome</keyword>
<proteinExistence type="predicted"/>
<dbReference type="Proteomes" id="UP000466931">
    <property type="component" value="Chromosome"/>
</dbReference>
<protein>
    <submittedName>
        <fullName evidence="2">Uncharacterized protein</fullName>
    </submittedName>
</protein>
<feature type="compositionally biased region" description="Polar residues" evidence="1">
    <location>
        <begin position="79"/>
        <end position="95"/>
    </location>
</feature>
<sequence>MTGSVDTRTQIMNAFSDQLAASGYTGISLIEIAPSRAATGRVVGYSCAPAPTGAQWEHGHTAVVGGIPVRIRCSVETSTHRASTALRQPRTTAVGSTLAARSAQLAG</sequence>
<name>A0A7I7XWK6_9MYCO</name>